<feature type="compositionally biased region" description="Basic and acidic residues" evidence="1">
    <location>
        <begin position="525"/>
        <end position="534"/>
    </location>
</feature>
<feature type="compositionally biased region" description="Polar residues" evidence="1">
    <location>
        <begin position="182"/>
        <end position="201"/>
    </location>
</feature>
<feature type="compositionally biased region" description="Basic residues" evidence="1">
    <location>
        <begin position="69"/>
        <end position="84"/>
    </location>
</feature>
<accession>A0AA39CT09</accession>
<feature type="region of interest" description="Disordered" evidence="1">
    <location>
        <begin position="474"/>
        <end position="538"/>
    </location>
</feature>
<feature type="compositionally biased region" description="Basic residues" evidence="1">
    <location>
        <begin position="828"/>
        <end position="837"/>
    </location>
</feature>
<feature type="compositionally biased region" description="Polar residues" evidence="1">
    <location>
        <begin position="329"/>
        <end position="339"/>
    </location>
</feature>
<feature type="compositionally biased region" description="Pro residues" evidence="1">
    <location>
        <begin position="274"/>
        <end position="290"/>
    </location>
</feature>
<feature type="compositionally biased region" description="Low complexity" evidence="1">
    <location>
        <begin position="904"/>
        <end position="929"/>
    </location>
</feature>
<feature type="region of interest" description="Disordered" evidence="1">
    <location>
        <begin position="1"/>
        <end position="433"/>
    </location>
</feature>
<dbReference type="Proteomes" id="UP001172681">
    <property type="component" value="Unassembled WGS sequence"/>
</dbReference>
<feature type="region of interest" description="Disordered" evidence="1">
    <location>
        <begin position="897"/>
        <end position="948"/>
    </location>
</feature>
<dbReference type="SMART" id="SM00384">
    <property type="entry name" value="AT_hook"/>
    <property type="match status" value="3"/>
</dbReference>
<dbReference type="GO" id="GO:0003677">
    <property type="term" value="F:DNA binding"/>
    <property type="evidence" value="ECO:0007669"/>
    <property type="project" value="InterPro"/>
</dbReference>
<evidence type="ECO:0000313" key="3">
    <source>
        <dbReference type="Proteomes" id="UP001172681"/>
    </source>
</evidence>
<dbReference type="EMBL" id="JAPDRN010000110">
    <property type="protein sequence ID" value="KAJ9622156.1"/>
    <property type="molecule type" value="Genomic_DNA"/>
</dbReference>
<feature type="compositionally biased region" description="Pro residues" evidence="1">
    <location>
        <begin position="202"/>
        <end position="216"/>
    </location>
</feature>
<name>A0AA39CT09_9EURO</name>
<organism evidence="2 3">
    <name type="scientific">Knufia peltigerae</name>
    <dbReference type="NCBI Taxonomy" id="1002370"/>
    <lineage>
        <taxon>Eukaryota</taxon>
        <taxon>Fungi</taxon>
        <taxon>Dikarya</taxon>
        <taxon>Ascomycota</taxon>
        <taxon>Pezizomycotina</taxon>
        <taxon>Eurotiomycetes</taxon>
        <taxon>Chaetothyriomycetidae</taxon>
        <taxon>Chaetothyriales</taxon>
        <taxon>Trichomeriaceae</taxon>
        <taxon>Knufia</taxon>
    </lineage>
</organism>
<dbReference type="InterPro" id="IPR017956">
    <property type="entry name" value="AT_hook_DNA-bd_motif"/>
</dbReference>
<feature type="compositionally biased region" description="Polar residues" evidence="1">
    <location>
        <begin position="291"/>
        <end position="310"/>
    </location>
</feature>
<keyword evidence="3" id="KW-1185">Reference proteome</keyword>
<sequence>MSQPRSSGGPSSQPISRRISIEDLIHPPRAMSHHMSIENLLQPQSPASPPPHGNPSSQAMPPPPVPASRGRRRDTGKPRGRPRKSSANTPPPSSTPLASFRGRPRKASAERPPRSTTPTTRPPGRPRKTSTKKPPPSSTPMADPQVPASRKPLDTVPPPLVRDTSRGCEDQTPMYAMEHGEPSSQRNTMPPHSSAAGSYPQTMPPRPSPGWPPDAMPPTQTDRSWEHQGRGEPSFPTMQPRPFHGEPLGAMPPPQTHQSWNYQGRGEPSFPTMQPRPFPGEPLGAMPPPQTQQCWEQQAPGESSLRTMPTPSVPSMYRPLDPTAPPFSSGGQSFRTMPTQPVPGVYGSADQMAPPSSFVGPPDPMELPGSSMYAPPDPMAPPSSSGDQSRRTMPTQPVSSMYGVLVPTDPASSSVDPSFQTMPTQTVPGMYGEPDPTELPVFVPPRLFTWLVPLEGYPIPEDWKWREVPPGYGPPGLEPPDEWSMAPPPGWGQPGFEPPWEKPPWKPPPPKPPLEGTDISWTFTPKDENRREGSLFRNTEILPPPSVWLGNPSTRLQRLRDMLGVSRELVEYIESRNSSHRPSSHGHGSSSQPSSSQPSPPQPSSSRHPEPALHEGTTQTSGDRKLPDGVVLEWYCRSIDENWDKVLARFPKKRRREPRLLFGANINDLYPSDDEDEETPASDGEPIDDTYRGLRQATMNLCLDPNVIICNGPPEWMINLHGQPHRDSSEPLGPGHETEPMDLGEETEPPATGMRRRSPKGKGRAEPPPEVTELPPPSKRRLSSKGKDRAEPPPEESGSPAVSNNKRSRKGKERADPPPEGPESSAASKKKPSRKGKERADPPPLEIEDDEPNSFYRHLARTGRGGRPANLPFPDVGINKIFNMMFTVFLEFCEKEKQEKTPDSRPGPSRPRGMRGMLNTSTTDYVTTTEDTDDDPAPGPSGRPDCDRRLRVSHDPLDPTVPLPHAVVLCRHFLPAVKWSLVDPPVGEYRSFWKCPLPPRNDGQDHLLRPGAACPWRRWDVDDVVRPHPKARR</sequence>
<proteinExistence type="predicted"/>
<protein>
    <submittedName>
        <fullName evidence="2">Uncharacterized protein</fullName>
    </submittedName>
</protein>
<evidence type="ECO:0000313" key="2">
    <source>
        <dbReference type="EMBL" id="KAJ9622156.1"/>
    </source>
</evidence>
<feature type="region of interest" description="Disordered" evidence="1">
    <location>
        <begin position="575"/>
        <end position="625"/>
    </location>
</feature>
<feature type="compositionally biased region" description="Polar residues" evidence="1">
    <location>
        <begin position="410"/>
        <end position="427"/>
    </location>
</feature>
<feature type="compositionally biased region" description="Low complexity" evidence="1">
    <location>
        <begin position="1"/>
        <end position="18"/>
    </location>
</feature>
<dbReference type="AlphaFoldDB" id="A0AA39CT09"/>
<feature type="region of interest" description="Disordered" evidence="1">
    <location>
        <begin position="720"/>
        <end position="873"/>
    </location>
</feature>
<reference evidence="2" key="1">
    <citation type="submission" date="2022-10" db="EMBL/GenBank/DDBJ databases">
        <title>Culturing micro-colonial fungi from biological soil crusts in the Mojave desert and describing Neophaeococcomyces mojavensis, and introducing the new genera and species Taxawa tesnikishii.</title>
        <authorList>
            <person name="Kurbessoian T."/>
            <person name="Stajich J.E."/>
        </authorList>
    </citation>
    <scope>NUCLEOTIDE SEQUENCE</scope>
    <source>
        <strain evidence="2">TK_35</strain>
    </source>
</reference>
<comment type="caution">
    <text evidence="2">The sequence shown here is derived from an EMBL/GenBank/DDBJ whole genome shotgun (WGS) entry which is preliminary data.</text>
</comment>
<evidence type="ECO:0000256" key="1">
    <source>
        <dbReference type="SAM" id="MobiDB-lite"/>
    </source>
</evidence>
<feature type="compositionally biased region" description="Acidic residues" evidence="1">
    <location>
        <begin position="671"/>
        <end position="688"/>
    </location>
</feature>
<feature type="compositionally biased region" description="Low complexity" evidence="1">
    <location>
        <begin position="585"/>
        <end position="597"/>
    </location>
</feature>
<gene>
    <name evidence="2" type="ORF">H2204_011663</name>
</gene>
<feature type="region of interest" description="Disordered" evidence="1">
    <location>
        <begin position="666"/>
        <end position="690"/>
    </location>
</feature>
<feature type="compositionally biased region" description="Pro residues" evidence="1">
    <location>
        <begin position="766"/>
        <end position="777"/>
    </location>
</feature>